<keyword evidence="8" id="KW-0663">Pyridoxal phosphate</keyword>
<comment type="catalytic activity">
    <reaction evidence="11">
        <text>O-phospho-L-serine + 2-oxoglutarate = 3-phosphooxypyruvate + L-glutamate</text>
        <dbReference type="Rhea" id="RHEA:14329"/>
        <dbReference type="ChEBI" id="CHEBI:16810"/>
        <dbReference type="ChEBI" id="CHEBI:18110"/>
        <dbReference type="ChEBI" id="CHEBI:29985"/>
        <dbReference type="ChEBI" id="CHEBI:57524"/>
        <dbReference type="EC" id="2.6.1.52"/>
    </reaction>
</comment>
<dbReference type="EC" id="2.6.1.52" evidence="4"/>
<keyword evidence="6" id="KW-0028">Amino-acid biosynthesis</keyword>
<evidence type="ECO:0000256" key="7">
    <source>
        <dbReference type="ARBA" id="ARBA00022679"/>
    </source>
</evidence>
<dbReference type="SUPFAM" id="SSF53383">
    <property type="entry name" value="PLP-dependent transferases"/>
    <property type="match status" value="1"/>
</dbReference>
<name>A0A381SPI6_9ZZZZ</name>
<dbReference type="InterPro" id="IPR015421">
    <property type="entry name" value="PyrdxlP-dep_Trfase_major"/>
</dbReference>
<keyword evidence="9" id="KW-0718">Serine biosynthesis</keyword>
<sequence length="362" mass="40590">MNRIHNFNAGPATLPIEVLEAVQTDLLNWKKTGMSIMEVSHRSKSFIEMMEQAERDLRDLLDVPKNYCVLFLQGGASLQFSMVPMNLSSPKDIVDYVITGYWGKKAALEASLFCNVNIATDAANNDYTAIPEISTWNQSKEPVYMHITQNETINGVEFHFVPDISDRIPIIADMSSTILSRPINVNKYGIIYAGAQKNIGPAGLTLVIIRDDLLQSAIDKKIPTLLSYKALSDAKSLINTPPTFSLYVAGLIFKHLKNIGGLSVVADINKRKSKKLYKAIDDSDFYINLINTKNRSWMNIPFSLADRQLEKTFLLEAELEGMKNLRGHRSVGGMRASIYNAISEKVVDDLISFMKYFEKHNG</sequence>
<dbReference type="InterPro" id="IPR022278">
    <property type="entry name" value="Pser_aminoTfrase"/>
</dbReference>
<dbReference type="InterPro" id="IPR015424">
    <property type="entry name" value="PyrdxlP-dep_Trfase"/>
</dbReference>
<dbReference type="PANTHER" id="PTHR43247">
    <property type="entry name" value="PHOSPHOSERINE AMINOTRANSFERASE"/>
    <property type="match status" value="1"/>
</dbReference>
<comment type="cofactor">
    <cofactor evidence="1">
        <name>pyridoxal 5'-phosphate</name>
        <dbReference type="ChEBI" id="CHEBI:597326"/>
    </cofactor>
</comment>
<dbReference type="AlphaFoldDB" id="A0A381SPI6"/>
<dbReference type="EMBL" id="UINC01003333">
    <property type="protein sequence ID" value="SVA05379.1"/>
    <property type="molecule type" value="Genomic_DNA"/>
</dbReference>
<dbReference type="HAMAP" id="MF_00160">
    <property type="entry name" value="SerC_aminotrans_5"/>
    <property type="match status" value="1"/>
</dbReference>
<dbReference type="PROSITE" id="PS00595">
    <property type="entry name" value="AA_TRANSFER_CLASS_5"/>
    <property type="match status" value="1"/>
</dbReference>
<comment type="similarity">
    <text evidence="3">Belongs to the class-V pyridoxal-phosphate-dependent aminotransferase family. SerC subfamily.</text>
</comment>
<comment type="catalytic activity">
    <reaction evidence="10">
        <text>4-(phosphooxy)-L-threonine + 2-oxoglutarate = (R)-3-hydroxy-2-oxo-4-phosphooxybutanoate + L-glutamate</text>
        <dbReference type="Rhea" id="RHEA:16573"/>
        <dbReference type="ChEBI" id="CHEBI:16810"/>
        <dbReference type="ChEBI" id="CHEBI:29985"/>
        <dbReference type="ChEBI" id="CHEBI:58452"/>
        <dbReference type="ChEBI" id="CHEBI:58538"/>
        <dbReference type="EC" id="2.6.1.52"/>
    </reaction>
</comment>
<dbReference type="GO" id="GO:0030170">
    <property type="term" value="F:pyridoxal phosphate binding"/>
    <property type="evidence" value="ECO:0007669"/>
    <property type="project" value="TreeGrafter"/>
</dbReference>
<evidence type="ECO:0000256" key="9">
    <source>
        <dbReference type="ARBA" id="ARBA00023299"/>
    </source>
</evidence>
<dbReference type="NCBIfam" id="NF003764">
    <property type="entry name" value="PRK05355.1"/>
    <property type="match status" value="1"/>
</dbReference>
<gene>
    <name evidence="13" type="ORF">METZ01_LOCUS58233</name>
</gene>
<dbReference type="PANTHER" id="PTHR43247:SF1">
    <property type="entry name" value="PHOSPHOSERINE AMINOTRANSFERASE"/>
    <property type="match status" value="1"/>
</dbReference>
<dbReference type="PIRSF" id="PIRSF000525">
    <property type="entry name" value="SerC"/>
    <property type="match status" value="1"/>
</dbReference>
<dbReference type="GO" id="GO:0005737">
    <property type="term" value="C:cytoplasm"/>
    <property type="evidence" value="ECO:0007669"/>
    <property type="project" value="TreeGrafter"/>
</dbReference>
<dbReference type="InterPro" id="IPR020578">
    <property type="entry name" value="Aminotrans_V_PyrdxlP_BS"/>
</dbReference>
<dbReference type="Pfam" id="PF00266">
    <property type="entry name" value="Aminotran_5"/>
    <property type="match status" value="1"/>
</dbReference>
<dbReference type="Gene3D" id="3.90.1150.10">
    <property type="entry name" value="Aspartate Aminotransferase, domain 1"/>
    <property type="match status" value="1"/>
</dbReference>
<evidence type="ECO:0000256" key="3">
    <source>
        <dbReference type="ARBA" id="ARBA00006904"/>
    </source>
</evidence>
<keyword evidence="7" id="KW-0808">Transferase</keyword>
<evidence type="ECO:0000256" key="2">
    <source>
        <dbReference type="ARBA" id="ARBA00005099"/>
    </source>
</evidence>
<feature type="domain" description="Aminotransferase class V" evidence="12">
    <location>
        <begin position="4"/>
        <end position="350"/>
    </location>
</feature>
<evidence type="ECO:0000259" key="12">
    <source>
        <dbReference type="Pfam" id="PF00266"/>
    </source>
</evidence>
<evidence type="ECO:0000256" key="4">
    <source>
        <dbReference type="ARBA" id="ARBA00013030"/>
    </source>
</evidence>
<evidence type="ECO:0000256" key="5">
    <source>
        <dbReference type="ARBA" id="ARBA00022576"/>
    </source>
</evidence>
<dbReference type="UniPathway" id="UPA00135">
    <property type="reaction ID" value="UER00197"/>
</dbReference>
<evidence type="ECO:0000256" key="1">
    <source>
        <dbReference type="ARBA" id="ARBA00001933"/>
    </source>
</evidence>
<evidence type="ECO:0000256" key="8">
    <source>
        <dbReference type="ARBA" id="ARBA00022898"/>
    </source>
</evidence>
<evidence type="ECO:0000256" key="10">
    <source>
        <dbReference type="ARBA" id="ARBA00047630"/>
    </source>
</evidence>
<dbReference type="NCBIfam" id="TIGR01364">
    <property type="entry name" value="serC_1"/>
    <property type="match status" value="1"/>
</dbReference>
<evidence type="ECO:0000313" key="13">
    <source>
        <dbReference type="EMBL" id="SVA05379.1"/>
    </source>
</evidence>
<dbReference type="GO" id="GO:0006564">
    <property type="term" value="P:L-serine biosynthetic process"/>
    <property type="evidence" value="ECO:0007669"/>
    <property type="project" value="UniProtKB-KW"/>
</dbReference>
<dbReference type="Gene3D" id="3.40.640.10">
    <property type="entry name" value="Type I PLP-dependent aspartate aminotransferase-like (Major domain)"/>
    <property type="match status" value="1"/>
</dbReference>
<dbReference type="InterPro" id="IPR000192">
    <property type="entry name" value="Aminotrans_V_dom"/>
</dbReference>
<comment type="pathway">
    <text evidence="2">Amino-acid biosynthesis; L-serine biosynthesis; L-serine from 3-phospho-D-glycerate: step 2/3.</text>
</comment>
<evidence type="ECO:0000256" key="6">
    <source>
        <dbReference type="ARBA" id="ARBA00022605"/>
    </source>
</evidence>
<keyword evidence="5" id="KW-0032">Aminotransferase</keyword>
<organism evidence="13">
    <name type="scientific">marine metagenome</name>
    <dbReference type="NCBI Taxonomy" id="408172"/>
    <lineage>
        <taxon>unclassified sequences</taxon>
        <taxon>metagenomes</taxon>
        <taxon>ecological metagenomes</taxon>
    </lineage>
</organism>
<reference evidence="13" key="1">
    <citation type="submission" date="2018-05" db="EMBL/GenBank/DDBJ databases">
        <authorList>
            <person name="Lanie J.A."/>
            <person name="Ng W.-L."/>
            <person name="Kazmierczak K.M."/>
            <person name="Andrzejewski T.M."/>
            <person name="Davidsen T.M."/>
            <person name="Wayne K.J."/>
            <person name="Tettelin H."/>
            <person name="Glass J.I."/>
            <person name="Rusch D."/>
            <person name="Podicherti R."/>
            <person name="Tsui H.-C.T."/>
            <person name="Winkler M.E."/>
        </authorList>
    </citation>
    <scope>NUCLEOTIDE SEQUENCE</scope>
</reference>
<accession>A0A381SPI6</accession>
<evidence type="ECO:0000256" key="11">
    <source>
        <dbReference type="ARBA" id="ARBA00049007"/>
    </source>
</evidence>
<dbReference type="FunFam" id="3.90.1150.10:FF:000006">
    <property type="entry name" value="Phosphoserine aminotransferase"/>
    <property type="match status" value="1"/>
</dbReference>
<dbReference type="InterPro" id="IPR015422">
    <property type="entry name" value="PyrdxlP-dep_Trfase_small"/>
</dbReference>
<dbReference type="FunFam" id="3.40.640.10:FF:000010">
    <property type="entry name" value="Phosphoserine aminotransferase"/>
    <property type="match status" value="1"/>
</dbReference>
<proteinExistence type="inferred from homology"/>
<dbReference type="GO" id="GO:0004648">
    <property type="term" value="F:O-phospho-L-serine:2-oxoglutarate aminotransferase activity"/>
    <property type="evidence" value="ECO:0007669"/>
    <property type="project" value="UniProtKB-EC"/>
</dbReference>
<protein>
    <recommendedName>
        <fullName evidence="4">phosphoserine transaminase</fullName>
        <ecNumber evidence="4">2.6.1.52</ecNumber>
    </recommendedName>
</protein>